<evidence type="ECO:0000313" key="1">
    <source>
        <dbReference type="EMBL" id="KOF67447.1"/>
    </source>
</evidence>
<gene>
    <name evidence="1" type="ORF">OCBIM_22009662mg</name>
</gene>
<organism evidence="1">
    <name type="scientific">Octopus bimaculoides</name>
    <name type="common">California two-spotted octopus</name>
    <dbReference type="NCBI Taxonomy" id="37653"/>
    <lineage>
        <taxon>Eukaryota</taxon>
        <taxon>Metazoa</taxon>
        <taxon>Spiralia</taxon>
        <taxon>Lophotrochozoa</taxon>
        <taxon>Mollusca</taxon>
        <taxon>Cephalopoda</taxon>
        <taxon>Coleoidea</taxon>
        <taxon>Octopodiformes</taxon>
        <taxon>Octopoda</taxon>
        <taxon>Incirrata</taxon>
        <taxon>Octopodidae</taxon>
        <taxon>Octopus</taxon>
    </lineage>
</organism>
<accession>A0A0L8FS21</accession>
<name>A0A0L8FS21_OCTBM</name>
<sequence>MLEMNHKDIQKTLKHCAGWSSRKNENFIEIHQTFEMFLLMKTSILHISRSFIEKWICLVLTEEWKWKL</sequence>
<dbReference type="EMBL" id="KQ427059">
    <property type="protein sequence ID" value="KOF67447.1"/>
    <property type="molecule type" value="Genomic_DNA"/>
</dbReference>
<reference evidence="1" key="1">
    <citation type="submission" date="2015-07" db="EMBL/GenBank/DDBJ databases">
        <title>MeaNS - Measles Nucleotide Surveillance Program.</title>
        <authorList>
            <person name="Tran T."/>
            <person name="Druce J."/>
        </authorList>
    </citation>
    <scope>NUCLEOTIDE SEQUENCE</scope>
    <source>
        <strain evidence="1">UCB-OBI-ISO-001</strain>
        <tissue evidence="1">Gonad</tissue>
    </source>
</reference>
<protein>
    <submittedName>
        <fullName evidence="1">Uncharacterized protein</fullName>
    </submittedName>
</protein>
<proteinExistence type="predicted"/>
<dbReference type="AlphaFoldDB" id="A0A0L8FS21"/>